<dbReference type="Gene3D" id="3.30.710.10">
    <property type="entry name" value="Potassium Channel Kv1.1, Chain A"/>
    <property type="match status" value="1"/>
</dbReference>
<evidence type="ECO:0000313" key="5">
    <source>
        <dbReference type="Proteomes" id="UP000046393"/>
    </source>
</evidence>
<evidence type="ECO:0000256" key="1">
    <source>
        <dbReference type="ARBA" id="ARBA00005910"/>
    </source>
</evidence>
<dbReference type="Pfam" id="PF22486">
    <property type="entry name" value="MATH_2"/>
    <property type="match status" value="1"/>
</dbReference>
<dbReference type="InterPro" id="IPR046985">
    <property type="entry name" value="IP5"/>
</dbReference>
<dbReference type="PROSITE" id="PS50144">
    <property type="entry name" value="MATH"/>
    <property type="match status" value="1"/>
</dbReference>
<evidence type="ECO:0000256" key="2">
    <source>
        <dbReference type="SAM" id="MobiDB-lite"/>
    </source>
</evidence>
<dbReference type="SMART" id="SM00225">
    <property type="entry name" value="BTB"/>
    <property type="match status" value="1"/>
</dbReference>
<dbReference type="SMART" id="SM00128">
    <property type="entry name" value="IPPc"/>
    <property type="match status" value="1"/>
</dbReference>
<proteinExistence type="inferred from homology"/>
<evidence type="ECO:0000259" key="3">
    <source>
        <dbReference type="PROSITE" id="PS50097"/>
    </source>
</evidence>
<keyword evidence="5" id="KW-1185">Reference proteome</keyword>
<dbReference type="InterPro" id="IPR002083">
    <property type="entry name" value="MATH/TRAF_dom"/>
</dbReference>
<dbReference type="SUPFAM" id="SSF54695">
    <property type="entry name" value="POZ domain"/>
    <property type="match status" value="1"/>
</dbReference>
<dbReference type="InterPro" id="IPR041611">
    <property type="entry name" value="SKICH"/>
</dbReference>
<dbReference type="Pfam" id="PF17751">
    <property type="entry name" value="SKICH"/>
    <property type="match status" value="1"/>
</dbReference>
<dbReference type="Proteomes" id="UP000046393">
    <property type="component" value="Unplaced"/>
</dbReference>
<dbReference type="Gene3D" id="1.25.40.420">
    <property type="match status" value="1"/>
</dbReference>
<dbReference type="InterPro" id="IPR011333">
    <property type="entry name" value="SKP1/BTB/POZ_sf"/>
</dbReference>
<dbReference type="GO" id="GO:0048488">
    <property type="term" value="P:synaptic vesicle endocytosis"/>
    <property type="evidence" value="ECO:0007669"/>
    <property type="project" value="TreeGrafter"/>
</dbReference>
<organism evidence="5 6">
    <name type="scientific">Syphacia muris</name>
    <dbReference type="NCBI Taxonomy" id="451379"/>
    <lineage>
        <taxon>Eukaryota</taxon>
        <taxon>Metazoa</taxon>
        <taxon>Ecdysozoa</taxon>
        <taxon>Nematoda</taxon>
        <taxon>Chromadorea</taxon>
        <taxon>Rhabditida</taxon>
        <taxon>Spirurina</taxon>
        <taxon>Oxyuridomorpha</taxon>
        <taxon>Oxyuroidea</taxon>
        <taxon>Oxyuridae</taxon>
        <taxon>Syphacia</taxon>
    </lineage>
</organism>
<dbReference type="SUPFAM" id="SSF56219">
    <property type="entry name" value="DNase I-like"/>
    <property type="match status" value="1"/>
</dbReference>
<dbReference type="GO" id="GO:0004439">
    <property type="term" value="F:phosphatidylinositol-4,5-bisphosphate 5-phosphatase activity"/>
    <property type="evidence" value="ECO:0007669"/>
    <property type="project" value="TreeGrafter"/>
</dbReference>
<dbReference type="InterPro" id="IPR036691">
    <property type="entry name" value="Endo/exonu/phosph_ase_sf"/>
</dbReference>
<dbReference type="Pfam" id="PF00651">
    <property type="entry name" value="BTB"/>
    <property type="match status" value="1"/>
</dbReference>
<dbReference type="InterPro" id="IPR000210">
    <property type="entry name" value="BTB/POZ_dom"/>
</dbReference>
<dbReference type="InterPro" id="IPR008974">
    <property type="entry name" value="TRAF-like"/>
</dbReference>
<dbReference type="PANTHER" id="PTHR11200:SF295">
    <property type="entry name" value="INOSITOL POLYPHOSPHATE 5-PHOSPHATASE"/>
    <property type="match status" value="1"/>
</dbReference>
<evidence type="ECO:0000259" key="4">
    <source>
        <dbReference type="PROSITE" id="PS50144"/>
    </source>
</evidence>
<dbReference type="Gene3D" id="3.60.10.10">
    <property type="entry name" value="Endonuclease/exonuclease/phosphatase"/>
    <property type="match status" value="1"/>
</dbReference>
<reference evidence="6" key="1">
    <citation type="submission" date="2017-02" db="UniProtKB">
        <authorList>
            <consortium name="WormBaseParasite"/>
        </authorList>
    </citation>
    <scope>IDENTIFICATION</scope>
</reference>
<dbReference type="Gene3D" id="2.60.40.2840">
    <property type="match status" value="1"/>
</dbReference>
<feature type="domain" description="MATH" evidence="4">
    <location>
        <begin position="49"/>
        <end position="177"/>
    </location>
</feature>
<dbReference type="STRING" id="451379.A0A0N5AZN3"/>
<dbReference type="SMART" id="SM00061">
    <property type="entry name" value="MATH"/>
    <property type="match status" value="1"/>
</dbReference>
<comment type="similarity">
    <text evidence="1">Belongs to the inositol 1,4,5-trisphosphate 5-phosphatase type II family.</text>
</comment>
<dbReference type="WBParaSite" id="SMUV_0001045901-mRNA-1">
    <property type="protein sequence ID" value="SMUV_0001045901-mRNA-1"/>
    <property type="gene ID" value="SMUV_0001045901"/>
</dbReference>
<feature type="region of interest" description="Disordered" evidence="2">
    <location>
        <begin position="1"/>
        <end position="27"/>
    </location>
</feature>
<dbReference type="GO" id="GO:0046856">
    <property type="term" value="P:phosphatidylinositol dephosphorylation"/>
    <property type="evidence" value="ECO:0007669"/>
    <property type="project" value="InterPro"/>
</dbReference>
<dbReference type="AlphaFoldDB" id="A0A0N5AZN3"/>
<sequence length="854" mass="98265">MHHARVSAPSGPIPSLRTPKLPSTDEQVLPQARRLEVVSKQATKVTAISTRLEWRIDQFEKLMKLFKNSYNLISKQFGCPQAPTVTWELHVYPNGKREEDVGNVSFFLRQVGLQRGEDPIMTEFQIYALDKHSTRISVCRDTKDFTNQQGRGKFQVSRDKMQNALKEDGSLLLICEVEYFPPGSKLSVEQAIEPEISDDFEEKSELSIRESLKEMLDNELFADCTIKVGNKSLKAHRCILGQHSEVFRSMFAQESMLEAQKGVIDIQDCRFEPVRAMVDYIYTGSTELVEGYAEDVLAIADKYAILPLKEQCERYLSTTINCKNVASTAVFADTYSASILKQACINFMVLHHRDVLRTAEWKQMKRERSELANELLESVLASEATSTSGGFSFSSSEENRTSTSVDPVRPPMRKRVKRMRLELKQLYLSDLLIMATVPVDGWCIGNNLKVACMTFNINGRRLDNQSLYALLSEENFDDADCIFIGFQEFPHVELFSKKLIGSSWVESTSAWMSRHHKSLLYKAFLATNVILIYARLDVFIAVERISYRVAKTTLGGLTGHKGSISVRIKLKNGTGLVFINSHFVAHPENYFKRCLQFYDSKYCTFYDEQTASTSYSTVWLGDMNWRVESLSAKEMIEKLKGMKNKCDLENFINTVDQLRRAKRQKEAFADYEEFSVSFTPSYRLMIGSKDYDLLRVPSWCDRILYKGTEIVCKDYHSNENITISDHRPVIGIYNIKLLKSTFSWNVDFTKLPPWSSYVQIFCRFLIKSKYWNKDGAYRDWIGVYDVEMTDPTVPLYWVYWFSCYRNDDESDSEEIKYPFTAEFPCLSPGIYRFGYYSYKLDCLQGISAPFLVSS</sequence>
<dbReference type="PANTHER" id="PTHR11200">
    <property type="entry name" value="INOSITOL 5-PHOSPHATASE"/>
    <property type="match status" value="1"/>
</dbReference>
<dbReference type="SUPFAM" id="SSF49599">
    <property type="entry name" value="TRAF domain-like"/>
    <property type="match status" value="1"/>
</dbReference>
<protein>
    <submittedName>
        <fullName evidence="6">BTB domain-containing protein</fullName>
    </submittedName>
</protein>
<dbReference type="Pfam" id="PF22669">
    <property type="entry name" value="Exo_endo_phos2"/>
    <property type="match status" value="1"/>
</dbReference>
<feature type="region of interest" description="Disordered" evidence="2">
    <location>
        <begin position="386"/>
        <end position="409"/>
    </location>
</feature>
<evidence type="ECO:0000313" key="6">
    <source>
        <dbReference type="WBParaSite" id="SMUV_0001045901-mRNA-1"/>
    </source>
</evidence>
<feature type="compositionally biased region" description="Low complexity" evidence="2">
    <location>
        <begin position="386"/>
        <end position="396"/>
    </location>
</feature>
<dbReference type="Gene3D" id="2.60.210.10">
    <property type="entry name" value="Apoptosis, Tumor Necrosis Factor Receptor Associated Protein 2, Chain A"/>
    <property type="match status" value="1"/>
</dbReference>
<dbReference type="PROSITE" id="PS50097">
    <property type="entry name" value="BTB"/>
    <property type="match status" value="1"/>
</dbReference>
<dbReference type="GO" id="GO:0098793">
    <property type="term" value="C:presynapse"/>
    <property type="evidence" value="ECO:0007669"/>
    <property type="project" value="GOC"/>
</dbReference>
<dbReference type="InterPro" id="IPR000300">
    <property type="entry name" value="IPPc"/>
</dbReference>
<feature type="domain" description="BTB" evidence="3">
    <location>
        <begin position="222"/>
        <end position="290"/>
    </location>
</feature>
<dbReference type="CDD" id="cd00121">
    <property type="entry name" value="MATH"/>
    <property type="match status" value="1"/>
</dbReference>
<accession>A0A0N5AZN3</accession>
<name>A0A0N5AZN3_9BILA</name>